<evidence type="ECO:0000256" key="2">
    <source>
        <dbReference type="ARBA" id="ARBA00022737"/>
    </source>
</evidence>
<dbReference type="PANTHER" id="PTHR19853:SF0">
    <property type="entry name" value="WD REPEAT-CONTAINING PROTEIN 3"/>
    <property type="match status" value="1"/>
</dbReference>
<dbReference type="Gene3D" id="2.130.10.10">
    <property type="entry name" value="YVTN repeat-like/Quinoprotein amine dehydrogenase"/>
    <property type="match status" value="2"/>
</dbReference>
<dbReference type="InterPro" id="IPR015943">
    <property type="entry name" value="WD40/YVTN_repeat-like_dom_sf"/>
</dbReference>
<evidence type="ECO:0000313" key="6">
    <source>
        <dbReference type="EnsemblMetazoa" id="Aqu2.1.16556_001"/>
    </source>
</evidence>
<dbReference type="GO" id="GO:0030490">
    <property type="term" value="P:maturation of SSU-rRNA"/>
    <property type="evidence" value="ECO:0007669"/>
    <property type="project" value="TreeGrafter"/>
</dbReference>
<dbReference type="EnsemblMetazoa" id="Aqu2.1.16556_001">
    <property type="protein sequence ID" value="Aqu2.1.16556_001"/>
    <property type="gene ID" value="Aqu2.1.16556"/>
</dbReference>
<evidence type="ECO:0000256" key="4">
    <source>
        <dbReference type="PROSITE-ProRule" id="PRU00221"/>
    </source>
</evidence>
<sequence length="471" mass="52963">MTLLPGIRLVNAAATSSRRSLEEEEVTAILRYYSTYCWQQLDILEGLSGSLASLYNDNDYVLLINRKKLSAVHVKTLKMSEDVLCLKYSPNDKFLALSLLDSTVKLFFADSLKFYLSLYGHKLPVLGMDISSDSSLLVTGSADKNIRIWGTDFGDCHKSIFGHTDSIMDVKFVPGTHLCFSISKDRTLKQWDCDNFELIQTLKGHQSEIWSLVVSNDGNTAVTGSHDLSIRTWGCTQEPLVLSEEKENEREMEFEKSLTEGATEPVVPGEKGKGEVELASRRTAGTIGSAERLMEGLELWREEELKMKEYNEECNITGTKLAPPPPNPILKVLGNQMPDEYVLNILKQIRSSDLEGSLLLLPFNEVIDLLKVSVIWSQKQLEVELVGRTVLFLLRVHHNQISTSKLLLPVIDSLRVHITASIDTLRDVYGYNLYSMRQLHRDIAVTSSTGNTFTDVSIDISPNLEMLCHVW</sequence>
<dbReference type="CDD" id="cd00200">
    <property type="entry name" value="WD40"/>
    <property type="match status" value="1"/>
</dbReference>
<dbReference type="AlphaFoldDB" id="A0A1X7TP18"/>
<protein>
    <recommendedName>
        <fullName evidence="5">Small-subunit processome Utp12 domain-containing protein</fullName>
    </recommendedName>
</protein>
<dbReference type="PROSITE" id="PS50082">
    <property type="entry name" value="WD_REPEATS_2"/>
    <property type="match status" value="3"/>
</dbReference>
<keyword evidence="1 4" id="KW-0853">WD repeat</keyword>
<dbReference type="GO" id="GO:0030515">
    <property type="term" value="F:snoRNA binding"/>
    <property type="evidence" value="ECO:0007669"/>
    <property type="project" value="TreeGrafter"/>
</dbReference>
<dbReference type="InterPro" id="IPR036322">
    <property type="entry name" value="WD40_repeat_dom_sf"/>
</dbReference>
<keyword evidence="2" id="KW-0677">Repeat</keyword>
<dbReference type="GO" id="GO:0034388">
    <property type="term" value="C:Pwp2p-containing subcomplex of 90S preribosome"/>
    <property type="evidence" value="ECO:0007669"/>
    <property type="project" value="TreeGrafter"/>
</dbReference>
<dbReference type="InterPro" id="IPR007148">
    <property type="entry name" value="SSU_processome_Utp12"/>
</dbReference>
<evidence type="ECO:0000256" key="1">
    <source>
        <dbReference type="ARBA" id="ARBA00022574"/>
    </source>
</evidence>
<dbReference type="InterPro" id="IPR051570">
    <property type="entry name" value="TBC1_cilium_biogenesis"/>
</dbReference>
<dbReference type="SMART" id="SM00320">
    <property type="entry name" value="WD40"/>
    <property type="match status" value="4"/>
</dbReference>
<dbReference type="InterPro" id="IPR001680">
    <property type="entry name" value="WD40_rpt"/>
</dbReference>
<feature type="repeat" description="WD" evidence="4">
    <location>
        <begin position="202"/>
        <end position="233"/>
    </location>
</feature>
<dbReference type="PANTHER" id="PTHR19853">
    <property type="entry name" value="WD REPEAT CONTAINING PROTEIN 3 WDR3"/>
    <property type="match status" value="1"/>
</dbReference>
<feature type="repeat" description="WD" evidence="4">
    <location>
        <begin position="160"/>
        <end position="201"/>
    </location>
</feature>
<reference evidence="6" key="1">
    <citation type="submission" date="2017-05" db="UniProtKB">
        <authorList>
            <consortium name="EnsemblMetazoa"/>
        </authorList>
    </citation>
    <scope>IDENTIFICATION</scope>
</reference>
<feature type="domain" description="Small-subunit processome Utp12" evidence="5">
    <location>
        <begin position="338"/>
        <end position="439"/>
    </location>
</feature>
<dbReference type="GO" id="GO:0032040">
    <property type="term" value="C:small-subunit processome"/>
    <property type="evidence" value="ECO:0007669"/>
    <property type="project" value="TreeGrafter"/>
</dbReference>
<dbReference type="Pfam" id="PF04003">
    <property type="entry name" value="Utp12"/>
    <property type="match status" value="1"/>
</dbReference>
<dbReference type="PROSITE" id="PS50294">
    <property type="entry name" value="WD_REPEATS_REGION"/>
    <property type="match status" value="3"/>
</dbReference>
<evidence type="ECO:0000256" key="3">
    <source>
        <dbReference type="ARBA" id="ARBA00038229"/>
    </source>
</evidence>
<dbReference type="Pfam" id="PF25172">
    <property type="entry name" value="Beta-prop_WDR3_2nd"/>
    <property type="match status" value="1"/>
</dbReference>
<organism evidence="6">
    <name type="scientific">Amphimedon queenslandica</name>
    <name type="common">Sponge</name>
    <dbReference type="NCBI Taxonomy" id="400682"/>
    <lineage>
        <taxon>Eukaryota</taxon>
        <taxon>Metazoa</taxon>
        <taxon>Porifera</taxon>
        <taxon>Demospongiae</taxon>
        <taxon>Heteroscleromorpha</taxon>
        <taxon>Haplosclerida</taxon>
        <taxon>Niphatidae</taxon>
        <taxon>Amphimedon</taxon>
    </lineage>
</organism>
<dbReference type="eggNOG" id="KOG0306">
    <property type="taxonomic scope" value="Eukaryota"/>
</dbReference>
<evidence type="ECO:0000259" key="5">
    <source>
        <dbReference type="Pfam" id="PF04003"/>
    </source>
</evidence>
<feature type="repeat" description="WD" evidence="4">
    <location>
        <begin position="118"/>
        <end position="149"/>
    </location>
</feature>
<dbReference type="InParanoid" id="A0A1X7TP18"/>
<accession>A0A1X7TP18</accession>
<dbReference type="STRING" id="400682.A0A1X7TP18"/>
<dbReference type="SUPFAM" id="SSF50978">
    <property type="entry name" value="WD40 repeat-like"/>
    <property type="match status" value="1"/>
</dbReference>
<comment type="similarity">
    <text evidence="3">Belongs to the WD repeat WDR3/UTP12 family.</text>
</comment>
<name>A0A1X7TP18_AMPQE</name>
<proteinExistence type="inferred from homology"/>
<dbReference type="OrthoDB" id="407922at2759"/>